<dbReference type="RefSeq" id="WP_043122287.1">
    <property type="nucleotide sequence ID" value="NZ_JTDL01000094.1"/>
</dbReference>
<protein>
    <submittedName>
        <fullName evidence="1">Uncharacterized protein</fullName>
    </submittedName>
</protein>
<dbReference type="EMBL" id="JTDL01000094">
    <property type="protein sequence ID" value="KHL03794.1"/>
    <property type="molecule type" value="Genomic_DNA"/>
</dbReference>
<comment type="caution">
    <text evidence="1">The sequence shown here is derived from an EMBL/GenBank/DDBJ whole genome shotgun (WGS) entry which is preliminary data.</text>
</comment>
<proteinExistence type="predicted"/>
<evidence type="ECO:0000313" key="2">
    <source>
        <dbReference type="Proteomes" id="UP000030982"/>
    </source>
</evidence>
<dbReference type="Proteomes" id="UP000030982">
    <property type="component" value="Unassembled WGS sequence"/>
</dbReference>
<dbReference type="AlphaFoldDB" id="A0A0B2AP81"/>
<keyword evidence="2" id="KW-1185">Reference proteome</keyword>
<evidence type="ECO:0000313" key="1">
    <source>
        <dbReference type="EMBL" id="KHL03794.1"/>
    </source>
</evidence>
<gene>
    <name evidence="1" type="ORF">LK10_08370</name>
</gene>
<reference evidence="1 2" key="1">
    <citation type="submission" date="2014-09" db="EMBL/GenBank/DDBJ databases">
        <title>Genome sequence of Sinomonas sp. MUSC 117.</title>
        <authorList>
            <person name="Lee L.-H."/>
        </authorList>
    </citation>
    <scope>NUCLEOTIDE SEQUENCE [LARGE SCALE GENOMIC DNA]</scope>
    <source>
        <strain evidence="1 2">MUSC 117</strain>
    </source>
</reference>
<dbReference type="OrthoDB" id="3378718at2"/>
<organism evidence="1 2">
    <name type="scientific">Sinomonas humi</name>
    <dbReference type="NCBI Taxonomy" id="1338436"/>
    <lineage>
        <taxon>Bacteria</taxon>
        <taxon>Bacillati</taxon>
        <taxon>Actinomycetota</taxon>
        <taxon>Actinomycetes</taxon>
        <taxon>Micrococcales</taxon>
        <taxon>Micrococcaceae</taxon>
        <taxon>Sinomonas</taxon>
    </lineage>
</organism>
<sequence>MVELKYEFCQAIDHGRENLDRGYRVALLLRLALNKEQKRDERRLMEQFWARKAEHRDVLLQIREKNPRVYSKEAWLRNPETADSAKRLLELEHWLQWYEAPVASGATLATDPYLMDESRGKPSTETHENFRIWVEQTGTLLERLRTIEG</sequence>
<accession>A0A0B2AP81</accession>
<name>A0A0B2AP81_9MICC</name>